<dbReference type="Proteomes" id="UP000258309">
    <property type="component" value="Unassembled WGS sequence"/>
</dbReference>
<feature type="non-terminal residue" evidence="1">
    <location>
        <position position="1"/>
    </location>
</feature>
<reference evidence="1 2" key="1">
    <citation type="submission" date="2018-05" db="EMBL/GenBank/DDBJ databases">
        <title>Draft genome sequence of Scytalidium lignicola DSM 105466, a ubiquitous saprotrophic fungus.</title>
        <authorList>
            <person name="Buettner E."/>
            <person name="Gebauer A.M."/>
            <person name="Hofrichter M."/>
            <person name="Liers C."/>
            <person name="Kellner H."/>
        </authorList>
    </citation>
    <scope>NUCLEOTIDE SEQUENCE [LARGE SCALE GENOMIC DNA]</scope>
    <source>
        <strain evidence="1 2">DSM 105466</strain>
    </source>
</reference>
<comment type="caution">
    <text evidence="1">The sequence shown here is derived from an EMBL/GenBank/DDBJ whole genome shotgun (WGS) entry which is preliminary data.</text>
</comment>
<dbReference type="AlphaFoldDB" id="A0A3E2HBU2"/>
<keyword evidence="2" id="KW-1185">Reference proteome</keyword>
<dbReference type="EMBL" id="NCSJ02000090">
    <property type="protein sequence ID" value="RFU30866.1"/>
    <property type="molecule type" value="Genomic_DNA"/>
</dbReference>
<evidence type="ECO:0000313" key="2">
    <source>
        <dbReference type="Proteomes" id="UP000258309"/>
    </source>
</evidence>
<name>A0A3E2HBU2_SCYLI</name>
<protein>
    <submittedName>
        <fullName evidence="1">Uncharacterized protein</fullName>
    </submittedName>
</protein>
<proteinExistence type="predicted"/>
<accession>A0A3E2HBU2</accession>
<feature type="non-terminal residue" evidence="1">
    <location>
        <position position="107"/>
    </location>
</feature>
<organism evidence="1 2">
    <name type="scientific">Scytalidium lignicola</name>
    <name type="common">Hyphomycete</name>
    <dbReference type="NCBI Taxonomy" id="5539"/>
    <lineage>
        <taxon>Eukaryota</taxon>
        <taxon>Fungi</taxon>
        <taxon>Dikarya</taxon>
        <taxon>Ascomycota</taxon>
        <taxon>Pezizomycotina</taxon>
        <taxon>Leotiomycetes</taxon>
        <taxon>Leotiomycetes incertae sedis</taxon>
        <taxon>Scytalidium</taxon>
    </lineage>
</organism>
<gene>
    <name evidence="1" type="ORF">B7463_g5491</name>
</gene>
<sequence>MSCPTRKAVVGAHYYSIIHGLKPTFFTADDGMTANAWLGVALVNSRKGAKHTKTRPAAKPRPAARVLDPPFSHLISLLTSQPRTALTMNLANLGGRELRHGLLGKGG</sequence>
<evidence type="ECO:0000313" key="1">
    <source>
        <dbReference type="EMBL" id="RFU30866.1"/>
    </source>
</evidence>